<accession>A0A4Q8BC51</accession>
<dbReference type="Pfam" id="PF12323">
    <property type="entry name" value="HTH_OrfB_IS605"/>
    <property type="match status" value="1"/>
</dbReference>
<dbReference type="InterPro" id="IPR001959">
    <property type="entry name" value="Transposase"/>
</dbReference>
<keyword evidence="4" id="KW-0479">Metal-binding</keyword>
<feature type="domain" description="Transposase putative helix-turn-helix" evidence="10">
    <location>
        <begin position="1"/>
        <end position="42"/>
    </location>
</feature>
<keyword evidence="3" id="KW-0815">Transposition</keyword>
<evidence type="ECO:0000313" key="12">
    <source>
        <dbReference type="Proteomes" id="UP000294114"/>
    </source>
</evidence>
<dbReference type="Pfam" id="PF07282">
    <property type="entry name" value="Cas12f1-like_TNB"/>
    <property type="match status" value="1"/>
</dbReference>
<dbReference type="InterPro" id="IPR021027">
    <property type="entry name" value="Transposase_put_HTH"/>
</dbReference>
<dbReference type="PANTHER" id="PTHR30405">
    <property type="entry name" value="TRANSPOSASE"/>
    <property type="match status" value="1"/>
</dbReference>
<evidence type="ECO:0000259" key="10">
    <source>
        <dbReference type="Pfam" id="PF12323"/>
    </source>
</evidence>
<dbReference type="OrthoDB" id="6230307at2"/>
<keyword evidence="5" id="KW-0862">Zinc</keyword>
<evidence type="ECO:0000256" key="7">
    <source>
        <dbReference type="ARBA" id="ARBA00023172"/>
    </source>
</evidence>
<feature type="domain" description="Probable transposase IS891/IS1136/IS1341" evidence="8">
    <location>
        <begin position="166"/>
        <end position="279"/>
    </location>
</feature>
<reference evidence="11 12" key="1">
    <citation type="submission" date="2019-02" db="EMBL/GenBank/DDBJ databases">
        <title>Sequencing the genomes of 1000 actinobacteria strains.</title>
        <authorList>
            <person name="Klenk H.-P."/>
        </authorList>
    </citation>
    <scope>NUCLEOTIDE SEQUENCE [LARGE SCALE GENOMIC DNA]</scope>
    <source>
        <strain evidence="11 12">DSM 45612</strain>
    </source>
</reference>
<evidence type="ECO:0000256" key="3">
    <source>
        <dbReference type="ARBA" id="ARBA00022578"/>
    </source>
</evidence>
<evidence type="ECO:0000259" key="8">
    <source>
        <dbReference type="Pfam" id="PF01385"/>
    </source>
</evidence>
<evidence type="ECO:0000256" key="4">
    <source>
        <dbReference type="ARBA" id="ARBA00022723"/>
    </source>
</evidence>
<keyword evidence="7" id="KW-0233">DNA recombination</keyword>
<dbReference type="AlphaFoldDB" id="A0A4Q8BC51"/>
<comment type="similarity">
    <text evidence="2">In the N-terminal section; belongs to the transposase 2 family.</text>
</comment>
<dbReference type="GO" id="GO:0032196">
    <property type="term" value="P:transposition"/>
    <property type="evidence" value="ECO:0007669"/>
    <property type="project" value="UniProtKB-KW"/>
</dbReference>
<dbReference type="GO" id="GO:0003677">
    <property type="term" value="F:DNA binding"/>
    <property type="evidence" value="ECO:0007669"/>
    <property type="project" value="UniProtKB-KW"/>
</dbReference>
<dbReference type="GO" id="GO:0006310">
    <property type="term" value="P:DNA recombination"/>
    <property type="evidence" value="ECO:0007669"/>
    <property type="project" value="UniProtKB-KW"/>
</dbReference>
<dbReference type="GO" id="GO:0046872">
    <property type="term" value="F:metal ion binding"/>
    <property type="evidence" value="ECO:0007669"/>
    <property type="project" value="UniProtKB-KW"/>
</dbReference>
<evidence type="ECO:0000313" key="11">
    <source>
        <dbReference type="EMBL" id="RZU74841.1"/>
    </source>
</evidence>
<dbReference type="InterPro" id="IPR010095">
    <property type="entry name" value="Cas12f1-like_TNB"/>
</dbReference>
<dbReference type="EMBL" id="SHLD01000001">
    <property type="protein sequence ID" value="RZU74841.1"/>
    <property type="molecule type" value="Genomic_DNA"/>
</dbReference>
<keyword evidence="6" id="KW-0238">DNA-binding</keyword>
<sequence>MKRSFKYRFYPSPQQAEQLNRTFGCVRLVYNRALEARSRKWKVDRHRSSYAQTSAWLTEWKRTDDLAFLNEVSAVPLQQTLRHLQAAFAGFWERRCGYPRYKSKRRSRASAEYTRSAFRWRDGHLTLAKMDAPLDIVWSRPLPTDVEPSTVTVSRDAAGRWYVSLLVEDPTVQALPALDRVVGVDAGITSLVTLSTGEKIANPRHEQADRRKLAKAQRNLSRKEKGSANRAKAQARVGRIHARVADRRRDHLHKLSTRLVRENQAVIIEDLSVRNLLRNHRMARVISDAAWSELRRMLEYKAVWYGRAVIVVDRWFPSSKTCSTCGRINPSMPLTVREWVCPACHTEHDRDVNAAQNILAAGLAERRNACGADVRPHGIPSLRGSRQ</sequence>
<dbReference type="Proteomes" id="UP000294114">
    <property type="component" value="Unassembled WGS sequence"/>
</dbReference>
<evidence type="ECO:0000256" key="6">
    <source>
        <dbReference type="ARBA" id="ARBA00023125"/>
    </source>
</evidence>
<dbReference type="InterPro" id="IPR051399">
    <property type="entry name" value="RNA-guided_DNA_endo/Transpos"/>
</dbReference>
<dbReference type="Pfam" id="PF01385">
    <property type="entry name" value="OrfB_IS605"/>
    <property type="match status" value="1"/>
</dbReference>
<comment type="caution">
    <text evidence="11">The sequence shown here is derived from an EMBL/GenBank/DDBJ whole genome shotgun (WGS) entry which is preliminary data.</text>
</comment>
<evidence type="ECO:0000256" key="2">
    <source>
        <dbReference type="ARBA" id="ARBA00011044"/>
    </source>
</evidence>
<dbReference type="PANTHER" id="PTHR30405:SF25">
    <property type="entry name" value="RNA-GUIDED DNA ENDONUCLEASE INSQ-RELATED"/>
    <property type="match status" value="1"/>
</dbReference>
<comment type="similarity">
    <text evidence="1">In the C-terminal section; belongs to the transposase 35 family.</text>
</comment>
<gene>
    <name evidence="11" type="ORF">EV384_3323</name>
</gene>
<evidence type="ECO:0000259" key="9">
    <source>
        <dbReference type="Pfam" id="PF07282"/>
    </source>
</evidence>
<evidence type="ECO:0000256" key="1">
    <source>
        <dbReference type="ARBA" id="ARBA00008761"/>
    </source>
</evidence>
<proteinExistence type="inferred from homology"/>
<keyword evidence="12" id="KW-1185">Reference proteome</keyword>
<name>A0A4Q8BC51_9ACTN</name>
<evidence type="ECO:0000256" key="5">
    <source>
        <dbReference type="ARBA" id="ARBA00022833"/>
    </source>
</evidence>
<feature type="domain" description="Cas12f1-like TNB" evidence="9">
    <location>
        <begin position="291"/>
        <end position="358"/>
    </location>
</feature>
<dbReference type="NCBIfam" id="NF040570">
    <property type="entry name" value="guided_TnpB"/>
    <property type="match status" value="1"/>
</dbReference>
<protein>
    <submittedName>
        <fullName evidence="11">Putative transposase</fullName>
    </submittedName>
</protein>
<dbReference type="NCBIfam" id="TIGR01766">
    <property type="entry name" value="IS200/IS605 family accessory protein TnpB-like domain"/>
    <property type="match status" value="1"/>
</dbReference>
<organism evidence="11 12">
    <name type="scientific">Micromonospora kangleipakensis</name>
    <dbReference type="NCBI Taxonomy" id="1077942"/>
    <lineage>
        <taxon>Bacteria</taxon>
        <taxon>Bacillati</taxon>
        <taxon>Actinomycetota</taxon>
        <taxon>Actinomycetes</taxon>
        <taxon>Micromonosporales</taxon>
        <taxon>Micromonosporaceae</taxon>
        <taxon>Micromonospora</taxon>
    </lineage>
</organism>